<proteinExistence type="predicted"/>
<organism evidence="1 2">
    <name type="scientific">Raoultella planticola</name>
    <name type="common">Klebsiella planticola</name>
    <dbReference type="NCBI Taxonomy" id="575"/>
    <lineage>
        <taxon>Bacteria</taxon>
        <taxon>Pseudomonadati</taxon>
        <taxon>Pseudomonadota</taxon>
        <taxon>Gammaproteobacteria</taxon>
        <taxon>Enterobacterales</taxon>
        <taxon>Enterobacteriaceae</taxon>
        <taxon>Klebsiella/Raoultella group</taxon>
        <taxon>Raoultella</taxon>
    </lineage>
</organism>
<dbReference type="Proteomes" id="UP000078124">
    <property type="component" value="Unassembled WGS sequence"/>
</dbReference>
<sequence>MASLQINNPQLQAAQSKLAIAQFIGDGSMWEQAMSSLKSAYEAKKHAEDCMFPGHINLLSRLELWDAVLNHEAYGDLLSVDGDLLTAQYKINTEVSY</sequence>
<dbReference type="RefSeq" id="WP_064385627.1">
    <property type="nucleotide sequence ID" value="NZ_CP172743.1"/>
</dbReference>
<evidence type="ECO:0000313" key="1">
    <source>
        <dbReference type="EMBL" id="SAQ02080.1"/>
    </source>
</evidence>
<dbReference type="Pfam" id="PF06301">
    <property type="entry name" value="Lambda_Kil"/>
    <property type="match status" value="1"/>
</dbReference>
<dbReference type="EMBL" id="FLAC01000018">
    <property type="protein sequence ID" value="SAQ02080.1"/>
    <property type="molecule type" value="Genomic_DNA"/>
</dbReference>
<protein>
    <submittedName>
        <fullName evidence="1">Bacteriophage lambda Kil protein</fullName>
    </submittedName>
</protein>
<dbReference type="AlphaFoldDB" id="A0A8G2A640"/>
<accession>A0A8G2A640</accession>
<dbReference type="InterPro" id="IPR010444">
    <property type="entry name" value="Phage_lambda_Kil"/>
</dbReference>
<comment type="caution">
    <text evidence="1">The sequence shown here is derived from an EMBL/GenBank/DDBJ whole genome shotgun (WGS) entry which is preliminary data.</text>
</comment>
<evidence type="ECO:0000313" key="2">
    <source>
        <dbReference type="Proteomes" id="UP000078124"/>
    </source>
</evidence>
<gene>
    <name evidence="1" type="ORF">SAMEA2273876_04131</name>
</gene>
<name>A0A8G2A640_RAOPL</name>
<reference evidence="1 2" key="1">
    <citation type="submission" date="2016-05" db="EMBL/GenBank/DDBJ databases">
        <authorList>
            <consortium name="Pathogen Informatics"/>
        </authorList>
    </citation>
    <scope>NUCLEOTIDE SEQUENCE [LARGE SCALE GENOMIC DNA]</scope>
    <source>
        <strain evidence="1 2">2880STDY5682802</strain>
    </source>
</reference>